<comment type="caution">
    <text evidence="1">The sequence shown here is derived from an EMBL/GenBank/DDBJ whole genome shotgun (WGS) entry which is preliminary data.</text>
</comment>
<gene>
    <name evidence="1" type="ORF">BDA96_04G212500</name>
</gene>
<organism evidence="1 2">
    <name type="scientific">Sorghum bicolor</name>
    <name type="common">Sorghum</name>
    <name type="synonym">Sorghum vulgare</name>
    <dbReference type="NCBI Taxonomy" id="4558"/>
    <lineage>
        <taxon>Eukaryota</taxon>
        <taxon>Viridiplantae</taxon>
        <taxon>Streptophyta</taxon>
        <taxon>Embryophyta</taxon>
        <taxon>Tracheophyta</taxon>
        <taxon>Spermatophyta</taxon>
        <taxon>Magnoliopsida</taxon>
        <taxon>Liliopsida</taxon>
        <taxon>Poales</taxon>
        <taxon>Poaceae</taxon>
        <taxon>PACMAD clade</taxon>
        <taxon>Panicoideae</taxon>
        <taxon>Andropogonodae</taxon>
        <taxon>Andropogoneae</taxon>
        <taxon>Sorghinae</taxon>
        <taxon>Sorghum</taxon>
    </lineage>
</organism>
<proteinExistence type="predicted"/>
<accession>A0A921UJS6</accession>
<evidence type="ECO:0000313" key="1">
    <source>
        <dbReference type="EMBL" id="KAG0533665.1"/>
    </source>
</evidence>
<reference evidence="1" key="2">
    <citation type="submission" date="2020-10" db="EMBL/GenBank/DDBJ databases">
        <authorList>
            <person name="Cooper E.A."/>
            <person name="Brenton Z.W."/>
            <person name="Flinn B.S."/>
            <person name="Jenkins J."/>
            <person name="Shu S."/>
            <person name="Flowers D."/>
            <person name="Luo F."/>
            <person name="Wang Y."/>
            <person name="Xia P."/>
            <person name="Barry K."/>
            <person name="Daum C."/>
            <person name="Lipzen A."/>
            <person name="Yoshinaga Y."/>
            <person name="Schmutz J."/>
            <person name="Saski C."/>
            <person name="Vermerris W."/>
            <person name="Kresovich S."/>
        </authorList>
    </citation>
    <scope>NUCLEOTIDE SEQUENCE</scope>
</reference>
<dbReference type="EMBL" id="CM027683">
    <property type="protein sequence ID" value="KAG0533665.1"/>
    <property type="molecule type" value="Genomic_DNA"/>
</dbReference>
<dbReference type="AlphaFoldDB" id="A0A921UJS6"/>
<name>A0A921UJS6_SORBI</name>
<protein>
    <submittedName>
        <fullName evidence="1">Uncharacterized protein</fullName>
    </submittedName>
</protein>
<reference evidence="1" key="1">
    <citation type="journal article" date="2019" name="BMC Genomics">
        <title>A new reference genome for Sorghum bicolor reveals high levels of sequence similarity between sweet and grain genotypes: implications for the genetics of sugar metabolism.</title>
        <authorList>
            <person name="Cooper E.A."/>
            <person name="Brenton Z.W."/>
            <person name="Flinn B.S."/>
            <person name="Jenkins J."/>
            <person name="Shu S."/>
            <person name="Flowers D."/>
            <person name="Luo F."/>
            <person name="Wang Y."/>
            <person name="Xia P."/>
            <person name="Barry K."/>
            <person name="Daum C."/>
            <person name="Lipzen A."/>
            <person name="Yoshinaga Y."/>
            <person name="Schmutz J."/>
            <person name="Saski C."/>
            <person name="Vermerris W."/>
            <person name="Kresovich S."/>
        </authorList>
    </citation>
    <scope>NUCLEOTIDE SEQUENCE</scope>
</reference>
<sequence>MCLKIRCDGESEKFCKIFWELNKAEIQRFYVLVTEIPKFFSVGDMQMECCRVLAQDHGNRMEHLCRNKPLRICRLFFVRESVQKIAQISLSNFQKMVSSVCLTMPGGGKEILPPSISYFVRRHGQFEILRVGTRGVNSKNILFDHLFSISDMDLDIFYYFFGFRYM</sequence>
<evidence type="ECO:0000313" key="2">
    <source>
        <dbReference type="Proteomes" id="UP000807115"/>
    </source>
</evidence>
<dbReference type="Proteomes" id="UP000807115">
    <property type="component" value="Chromosome 4"/>
</dbReference>